<name>A0AAV5W330_9BILA</name>
<keyword evidence="3" id="KW-1185">Reference proteome</keyword>
<gene>
    <name evidence="2" type="ORF">PFISCL1PPCAC_17507</name>
</gene>
<sequence length="97" mass="11124">MFELVHVGLGGRQVLRHHYVSPGVLLVNPHHSLLNWRSECGRRRKRRPPDSNFLPIARRIRPSESCCCGLSKKLRGLGTHHPHPHPLQARNSRHLPT</sequence>
<comment type="caution">
    <text evidence="2">The sequence shown here is derived from an EMBL/GenBank/DDBJ whole genome shotgun (WGS) entry which is preliminary data.</text>
</comment>
<feature type="non-terminal residue" evidence="2">
    <location>
        <position position="97"/>
    </location>
</feature>
<protein>
    <recommendedName>
        <fullName evidence="4">Ribosomal protein</fullName>
    </recommendedName>
</protein>
<organism evidence="2 3">
    <name type="scientific">Pristionchus fissidentatus</name>
    <dbReference type="NCBI Taxonomy" id="1538716"/>
    <lineage>
        <taxon>Eukaryota</taxon>
        <taxon>Metazoa</taxon>
        <taxon>Ecdysozoa</taxon>
        <taxon>Nematoda</taxon>
        <taxon>Chromadorea</taxon>
        <taxon>Rhabditida</taxon>
        <taxon>Rhabditina</taxon>
        <taxon>Diplogasteromorpha</taxon>
        <taxon>Diplogasteroidea</taxon>
        <taxon>Neodiplogasteridae</taxon>
        <taxon>Pristionchus</taxon>
    </lineage>
</organism>
<feature type="region of interest" description="Disordered" evidence="1">
    <location>
        <begin position="76"/>
        <end position="97"/>
    </location>
</feature>
<dbReference type="EMBL" id="BTSY01000004">
    <property type="protein sequence ID" value="GMT26210.1"/>
    <property type="molecule type" value="Genomic_DNA"/>
</dbReference>
<evidence type="ECO:0000256" key="1">
    <source>
        <dbReference type="SAM" id="MobiDB-lite"/>
    </source>
</evidence>
<reference evidence="2" key="1">
    <citation type="submission" date="2023-10" db="EMBL/GenBank/DDBJ databases">
        <title>Genome assembly of Pristionchus species.</title>
        <authorList>
            <person name="Yoshida K."/>
            <person name="Sommer R.J."/>
        </authorList>
    </citation>
    <scope>NUCLEOTIDE SEQUENCE</scope>
    <source>
        <strain evidence="2">RS5133</strain>
    </source>
</reference>
<evidence type="ECO:0000313" key="2">
    <source>
        <dbReference type="EMBL" id="GMT26210.1"/>
    </source>
</evidence>
<dbReference type="Proteomes" id="UP001432322">
    <property type="component" value="Unassembled WGS sequence"/>
</dbReference>
<accession>A0AAV5W330</accession>
<dbReference type="AlphaFoldDB" id="A0AAV5W330"/>
<evidence type="ECO:0000313" key="3">
    <source>
        <dbReference type="Proteomes" id="UP001432322"/>
    </source>
</evidence>
<proteinExistence type="predicted"/>
<evidence type="ECO:0008006" key="4">
    <source>
        <dbReference type="Google" id="ProtNLM"/>
    </source>
</evidence>